<dbReference type="OrthoDB" id="340605at2759"/>
<name>A0A9W9ZMB8_9CNID</name>
<proteinExistence type="predicted"/>
<organism evidence="1 2">
    <name type="scientific">Desmophyllum pertusum</name>
    <dbReference type="NCBI Taxonomy" id="174260"/>
    <lineage>
        <taxon>Eukaryota</taxon>
        <taxon>Metazoa</taxon>
        <taxon>Cnidaria</taxon>
        <taxon>Anthozoa</taxon>
        <taxon>Hexacorallia</taxon>
        <taxon>Scleractinia</taxon>
        <taxon>Caryophylliina</taxon>
        <taxon>Caryophylliidae</taxon>
        <taxon>Desmophyllum</taxon>
    </lineage>
</organism>
<comment type="caution">
    <text evidence="1">The sequence shown here is derived from an EMBL/GenBank/DDBJ whole genome shotgun (WGS) entry which is preliminary data.</text>
</comment>
<sequence length="87" mass="10294">MAAKISFYKELNKLSTADFYIENKKNRTQASKELFESERVISKRGQIGKEEYFYQMERIFEPREHMGARGKLKQSCFKVLSKPYAIC</sequence>
<accession>A0A9W9ZMB8</accession>
<evidence type="ECO:0000313" key="2">
    <source>
        <dbReference type="Proteomes" id="UP001163046"/>
    </source>
</evidence>
<evidence type="ECO:0000313" key="1">
    <source>
        <dbReference type="EMBL" id="KAJ7384005.1"/>
    </source>
</evidence>
<dbReference type="EMBL" id="MU825891">
    <property type="protein sequence ID" value="KAJ7384005.1"/>
    <property type="molecule type" value="Genomic_DNA"/>
</dbReference>
<dbReference type="AlphaFoldDB" id="A0A9W9ZMB8"/>
<dbReference type="Proteomes" id="UP001163046">
    <property type="component" value="Unassembled WGS sequence"/>
</dbReference>
<gene>
    <name evidence="1" type="ORF">OS493_024016</name>
</gene>
<keyword evidence="2" id="KW-1185">Reference proteome</keyword>
<reference evidence="1" key="1">
    <citation type="submission" date="2023-01" db="EMBL/GenBank/DDBJ databases">
        <title>Genome assembly of the deep-sea coral Lophelia pertusa.</title>
        <authorList>
            <person name="Herrera S."/>
            <person name="Cordes E."/>
        </authorList>
    </citation>
    <scope>NUCLEOTIDE SEQUENCE</scope>
    <source>
        <strain evidence="1">USNM1676648</strain>
        <tissue evidence="1">Polyp</tissue>
    </source>
</reference>
<protein>
    <submittedName>
        <fullName evidence="1">Uncharacterized protein</fullName>
    </submittedName>
</protein>